<dbReference type="Pfam" id="PF01031">
    <property type="entry name" value="Dynamin_M"/>
    <property type="match status" value="1"/>
</dbReference>
<dbReference type="Pfam" id="PF00350">
    <property type="entry name" value="Dynamin_N"/>
    <property type="match status" value="1"/>
</dbReference>
<dbReference type="InterPro" id="IPR027417">
    <property type="entry name" value="P-loop_NTPase"/>
</dbReference>
<dbReference type="InterPro" id="IPR000375">
    <property type="entry name" value="Dynamin_stalk"/>
</dbReference>
<proteinExistence type="predicted"/>
<dbReference type="InterPro" id="IPR045063">
    <property type="entry name" value="Dynamin_N"/>
</dbReference>
<dbReference type="PROSITE" id="PS51718">
    <property type="entry name" value="G_DYNAMIN_2"/>
    <property type="match status" value="1"/>
</dbReference>
<dbReference type="InterPro" id="IPR003130">
    <property type="entry name" value="GED"/>
</dbReference>
<dbReference type="GO" id="GO:0016559">
    <property type="term" value="P:peroxisome fission"/>
    <property type="evidence" value="ECO:0007669"/>
    <property type="project" value="TreeGrafter"/>
</dbReference>
<dbReference type="GO" id="GO:0016020">
    <property type="term" value="C:membrane"/>
    <property type="evidence" value="ECO:0007669"/>
    <property type="project" value="TreeGrafter"/>
</dbReference>
<reference evidence="6" key="1">
    <citation type="submission" date="2022-01" db="EMBL/GenBank/DDBJ databases">
        <title>Genome Sequence Resource for Two Populations of Ditylenchus destructor, the Migratory Endoparasitic Phytonematode.</title>
        <authorList>
            <person name="Zhang H."/>
            <person name="Lin R."/>
            <person name="Xie B."/>
        </authorList>
    </citation>
    <scope>NUCLEOTIDE SEQUENCE</scope>
    <source>
        <strain evidence="6">BazhouSP</strain>
    </source>
</reference>
<evidence type="ECO:0000313" key="7">
    <source>
        <dbReference type="Proteomes" id="UP001201812"/>
    </source>
</evidence>
<protein>
    <submittedName>
        <fullName evidence="6">Dynamin central region domain-containing protein</fullName>
    </submittedName>
</protein>
<evidence type="ECO:0000256" key="2">
    <source>
        <dbReference type="ARBA" id="ARBA00023134"/>
    </source>
</evidence>
<evidence type="ECO:0000313" key="6">
    <source>
        <dbReference type="EMBL" id="KAI1711642.1"/>
    </source>
</evidence>
<dbReference type="InterPro" id="IPR020850">
    <property type="entry name" value="GED_dom"/>
</dbReference>
<dbReference type="GO" id="GO:0006897">
    <property type="term" value="P:endocytosis"/>
    <property type="evidence" value="ECO:0007669"/>
    <property type="project" value="TreeGrafter"/>
</dbReference>
<feature type="domain" description="Dynamin-type G" evidence="5">
    <location>
        <begin position="25"/>
        <end position="297"/>
    </location>
</feature>
<dbReference type="GO" id="GO:0005739">
    <property type="term" value="C:mitochondrion"/>
    <property type="evidence" value="ECO:0007669"/>
    <property type="project" value="TreeGrafter"/>
</dbReference>
<dbReference type="GO" id="GO:0008017">
    <property type="term" value="F:microtubule binding"/>
    <property type="evidence" value="ECO:0007669"/>
    <property type="project" value="TreeGrafter"/>
</dbReference>
<dbReference type="EMBL" id="JAKKPZ010000021">
    <property type="protein sequence ID" value="KAI1711642.1"/>
    <property type="molecule type" value="Genomic_DNA"/>
</dbReference>
<keyword evidence="1" id="KW-0547">Nucleotide-binding</keyword>
<keyword evidence="7" id="KW-1185">Reference proteome</keyword>
<evidence type="ECO:0000259" key="4">
    <source>
        <dbReference type="PROSITE" id="PS51388"/>
    </source>
</evidence>
<keyword evidence="2" id="KW-0342">GTP-binding</keyword>
<dbReference type="GO" id="GO:0000266">
    <property type="term" value="P:mitochondrial fission"/>
    <property type="evidence" value="ECO:0007669"/>
    <property type="project" value="TreeGrafter"/>
</dbReference>
<sequence length="682" mass="77408">MNEVISIIDKVQDAIKAAGMDPDKLFKFPRFVVSGDQSSGKSSVIEGIVGHHFLPRGTGFVTRRPIVLRLVRVPLNDPRRSKEIGHKEWAKFGHRREIFTDFQAIHDEIVSEFQKVDGPNISEEEIILTIYSHKVVDVSLVDLPGFIRLHLEGQEKTLRTRIENLVYSYIEKDNTLILAVSSANTDIQNSGALSWAKEVDPNGNRTLALFTKLDNMGKGESAKDRLIGKGVQAKLGIIGVVNRSQEEVDRRQSVEECIADEAEFFRRHHPELSNTGVPFLRTALNKILIEHILRSLPSVELALQKIIEDKEGQLGDFADGNTDKTSKLVEVLREFEGELRADITGGYRRVQIQYESTGARINKILYKELRDRLTAIDPLKSLTEEEMRIAHENTRGYQNELNVGSDGFRVILRDRIRLLEGPCLDTIKDVSMEMKRATMECRFLNEQKSRFPVLVDGINAIFLNHLNDRLKPTEKFVTDMVDIECASVNFDNTDFLSSKNQLTKPFMDLQKAYITDKQSQPSKPNPVQNGLSKLEVSARRFGRSQFHINTDVVPVAHEEFSPNSSPELDINANERKASFSSQNSDNEKLRYFSELVGIYFDVVRKKLLDSVPKIIGKLLIEDFLDGKAGIGRHLVLRLNNAEELLKENEDTKMAREKLENELQTFKLALEAITDVKSSKSRR</sequence>
<dbReference type="Pfam" id="PF02212">
    <property type="entry name" value="GED"/>
    <property type="match status" value="1"/>
</dbReference>
<dbReference type="SMART" id="SM00053">
    <property type="entry name" value="DYNc"/>
    <property type="match status" value="1"/>
</dbReference>
<dbReference type="InterPro" id="IPR001401">
    <property type="entry name" value="Dynamin_GTPase"/>
</dbReference>
<dbReference type="GO" id="GO:0003924">
    <property type="term" value="F:GTPase activity"/>
    <property type="evidence" value="ECO:0007669"/>
    <property type="project" value="InterPro"/>
</dbReference>
<dbReference type="GO" id="GO:0048312">
    <property type="term" value="P:intracellular distribution of mitochondria"/>
    <property type="evidence" value="ECO:0007669"/>
    <property type="project" value="TreeGrafter"/>
</dbReference>
<gene>
    <name evidence="6" type="ORF">DdX_10104</name>
</gene>
<dbReference type="CDD" id="cd08771">
    <property type="entry name" value="DLP_1"/>
    <property type="match status" value="1"/>
</dbReference>
<dbReference type="Gene3D" id="1.20.120.1240">
    <property type="entry name" value="Dynamin, middle domain"/>
    <property type="match status" value="2"/>
</dbReference>
<dbReference type="PROSITE" id="PS51388">
    <property type="entry name" value="GED"/>
    <property type="match status" value="1"/>
</dbReference>
<dbReference type="Gene3D" id="3.40.50.300">
    <property type="entry name" value="P-loop containing nucleotide triphosphate hydrolases"/>
    <property type="match status" value="1"/>
</dbReference>
<dbReference type="InterPro" id="IPR022812">
    <property type="entry name" value="Dynamin"/>
</dbReference>
<organism evidence="6 7">
    <name type="scientific">Ditylenchus destructor</name>
    <dbReference type="NCBI Taxonomy" id="166010"/>
    <lineage>
        <taxon>Eukaryota</taxon>
        <taxon>Metazoa</taxon>
        <taxon>Ecdysozoa</taxon>
        <taxon>Nematoda</taxon>
        <taxon>Chromadorea</taxon>
        <taxon>Rhabditida</taxon>
        <taxon>Tylenchina</taxon>
        <taxon>Tylenchomorpha</taxon>
        <taxon>Sphaerularioidea</taxon>
        <taxon>Anguinidae</taxon>
        <taxon>Anguininae</taxon>
        <taxon>Ditylenchus</taxon>
    </lineage>
</organism>
<evidence type="ECO:0000256" key="3">
    <source>
        <dbReference type="SAM" id="Coils"/>
    </source>
</evidence>
<accession>A0AAD4QZJ4</accession>
<dbReference type="Proteomes" id="UP001201812">
    <property type="component" value="Unassembled WGS sequence"/>
</dbReference>
<dbReference type="PANTHER" id="PTHR11566:SF21">
    <property type="entry name" value="DYNAMIN RELATED PROTEIN 1, ISOFORM A"/>
    <property type="match status" value="1"/>
</dbReference>
<comment type="caution">
    <text evidence="6">The sequence shown here is derived from an EMBL/GenBank/DDBJ whole genome shotgun (WGS) entry which is preliminary data.</text>
</comment>
<name>A0AAD4QZJ4_9BILA</name>
<keyword evidence="3" id="KW-0175">Coiled coil</keyword>
<evidence type="ECO:0000259" key="5">
    <source>
        <dbReference type="PROSITE" id="PS51718"/>
    </source>
</evidence>
<feature type="domain" description="GED" evidence="4">
    <location>
        <begin position="589"/>
        <end position="680"/>
    </location>
</feature>
<dbReference type="InterPro" id="IPR030381">
    <property type="entry name" value="G_DYNAMIN_dom"/>
</dbReference>
<dbReference type="AlphaFoldDB" id="A0AAD4QZJ4"/>
<dbReference type="PANTHER" id="PTHR11566">
    <property type="entry name" value="DYNAMIN"/>
    <property type="match status" value="1"/>
</dbReference>
<dbReference type="SUPFAM" id="SSF52540">
    <property type="entry name" value="P-loop containing nucleoside triphosphate hydrolases"/>
    <property type="match status" value="1"/>
</dbReference>
<feature type="coiled-coil region" evidence="3">
    <location>
        <begin position="641"/>
        <end position="675"/>
    </location>
</feature>
<dbReference type="GO" id="GO:0005874">
    <property type="term" value="C:microtubule"/>
    <property type="evidence" value="ECO:0007669"/>
    <property type="project" value="TreeGrafter"/>
</dbReference>
<dbReference type="PRINTS" id="PR00195">
    <property type="entry name" value="DYNAMIN"/>
</dbReference>
<evidence type="ECO:0000256" key="1">
    <source>
        <dbReference type="ARBA" id="ARBA00022741"/>
    </source>
</evidence>
<dbReference type="GO" id="GO:0005525">
    <property type="term" value="F:GTP binding"/>
    <property type="evidence" value="ECO:0007669"/>
    <property type="project" value="InterPro"/>
</dbReference>